<feature type="region of interest" description="Disordered" evidence="8">
    <location>
        <begin position="464"/>
        <end position="514"/>
    </location>
</feature>
<gene>
    <name evidence="10" type="ORF">STCU_04895</name>
</gene>
<evidence type="ECO:0000259" key="9">
    <source>
        <dbReference type="Pfam" id="PF13870"/>
    </source>
</evidence>
<comment type="caution">
    <text evidence="10">The sequence shown here is derived from an EMBL/GenBank/DDBJ whole genome shotgun (WGS) entry which is preliminary data.</text>
</comment>
<dbReference type="GO" id="GO:0060271">
    <property type="term" value="P:cilium assembly"/>
    <property type="evidence" value="ECO:0007669"/>
    <property type="project" value="TreeGrafter"/>
</dbReference>
<feature type="region of interest" description="Disordered" evidence="8">
    <location>
        <begin position="235"/>
        <end position="256"/>
    </location>
</feature>
<dbReference type="GO" id="GO:0005930">
    <property type="term" value="C:axoneme"/>
    <property type="evidence" value="ECO:0007669"/>
    <property type="project" value="TreeGrafter"/>
</dbReference>
<dbReference type="PANTHER" id="PTHR15654">
    <property type="entry name" value="COILED-COIL DOMAIN-CONTAINING PROTEIN 113-RELATED"/>
    <property type="match status" value="1"/>
</dbReference>
<accession>S9UJ33</accession>
<dbReference type="InterPro" id="IPR051885">
    <property type="entry name" value="CC_CF"/>
</dbReference>
<feature type="coiled-coil region" evidence="7">
    <location>
        <begin position="313"/>
        <end position="396"/>
    </location>
</feature>
<evidence type="ECO:0000256" key="8">
    <source>
        <dbReference type="SAM" id="MobiDB-lite"/>
    </source>
</evidence>
<evidence type="ECO:0000256" key="2">
    <source>
        <dbReference type="ARBA" id="ARBA00022794"/>
    </source>
</evidence>
<feature type="region of interest" description="Disordered" evidence="8">
    <location>
        <begin position="107"/>
        <end position="163"/>
    </location>
</feature>
<dbReference type="InterPro" id="IPR025254">
    <property type="entry name" value="CCDC113/CCDC96_CC"/>
</dbReference>
<proteinExistence type="inferred from homology"/>
<dbReference type="AlphaFoldDB" id="S9UJ33"/>
<protein>
    <recommendedName>
        <fullName evidence="6">Cilia- and flagella-associated protein 263</fullName>
    </recommendedName>
</protein>
<feature type="compositionally biased region" description="Polar residues" evidence="8">
    <location>
        <begin position="489"/>
        <end position="501"/>
    </location>
</feature>
<comment type="subcellular location">
    <subcellularLocation>
        <location evidence="1">Cell projection</location>
        <location evidence="1">Cilium</location>
    </subcellularLocation>
</comment>
<dbReference type="GO" id="GO:0036064">
    <property type="term" value="C:ciliary basal body"/>
    <property type="evidence" value="ECO:0007669"/>
    <property type="project" value="TreeGrafter"/>
</dbReference>
<comment type="similarity">
    <text evidence="5">Belongs to the CFAP263 family.</text>
</comment>
<keyword evidence="3 7" id="KW-0175">Coiled coil</keyword>
<evidence type="ECO:0000256" key="7">
    <source>
        <dbReference type="SAM" id="Coils"/>
    </source>
</evidence>
<keyword evidence="11" id="KW-1185">Reference proteome</keyword>
<dbReference type="EMBL" id="ATMH01004895">
    <property type="protein sequence ID" value="EPY28759.1"/>
    <property type="molecule type" value="Genomic_DNA"/>
</dbReference>
<feature type="compositionally biased region" description="Low complexity" evidence="8">
    <location>
        <begin position="141"/>
        <end position="153"/>
    </location>
</feature>
<keyword evidence="2" id="KW-0970">Cilium biogenesis/degradation</keyword>
<evidence type="ECO:0000256" key="4">
    <source>
        <dbReference type="ARBA" id="ARBA00023273"/>
    </source>
</evidence>
<evidence type="ECO:0000313" key="10">
    <source>
        <dbReference type="EMBL" id="EPY28759.1"/>
    </source>
</evidence>
<dbReference type="PANTHER" id="PTHR15654:SF2">
    <property type="entry name" value="COILED-COIL DOMAIN-CONTAINING PROTEIN 113"/>
    <property type="match status" value="1"/>
</dbReference>
<evidence type="ECO:0000256" key="3">
    <source>
        <dbReference type="ARBA" id="ARBA00023054"/>
    </source>
</evidence>
<organism evidence="10 11">
    <name type="scientific">Strigomonas culicis</name>
    <dbReference type="NCBI Taxonomy" id="28005"/>
    <lineage>
        <taxon>Eukaryota</taxon>
        <taxon>Discoba</taxon>
        <taxon>Euglenozoa</taxon>
        <taxon>Kinetoplastea</taxon>
        <taxon>Metakinetoplastina</taxon>
        <taxon>Trypanosomatida</taxon>
        <taxon>Trypanosomatidae</taxon>
        <taxon>Strigomonadinae</taxon>
        <taxon>Strigomonas</taxon>
    </lineage>
</organism>
<reference evidence="10 11" key="1">
    <citation type="journal article" date="2013" name="PLoS ONE">
        <title>Predicting the Proteins of Angomonas deanei, Strigomonas culicis and Their Respective Endosymbionts Reveals New Aspects of the Trypanosomatidae Family.</title>
        <authorList>
            <person name="Motta M.C."/>
            <person name="Martins A.C."/>
            <person name="de Souza S.S."/>
            <person name="Catta-Preta C.M."/>
            <person name="Silva R."/>
            <person name="Klein C.C."/>
            <person name="de Almeida L.G."/>
            <person name="de Lima Cunha O."/>
            <person name="Ciapina L.P."/>
            <person name="Brocchi M."/>
            <person name="Colabardini A.C."/>
            <person name="de Araujo Lima B."/>
            <person name="Machado C.R."/>
            <person name="de Almeida Soares C.M."/>
            <person name="Probst C.M."/>
            <person name="de Menezes C.B."/>
            <person name="Thompson C.E."/>
            <person name="Bartholomeu D.C."/>
            <person name="Gradia D.F."/>
            <person name="Pavoni D.P."/>
            <person name="Grisard E.C."/>
            <person name="Fantinatti-Garboggini F."/>
            <person name="Marchini F.K."/>
            <person name="Rodrigues-Luiz G.F."/>
            <person name="Wagner G."/>
            <person name="Goldman G.H."/>
            <person name="Fietto J.L."/>
            <person name="Elias M.C."/>
            <person name="Goldman M.H."/>
            <person name="Sagot M.F."/>
            <person name="Pereira M."/>
            <person name="Stoco P.H."/>
            <person name="de Mendonca-Neto R.P."/>
            <person name="Teixeira S.M."/>
            <person name="Maciel T.E."/>
            <person name="de Oliveira Mendes T.A."/>
            <person name="Urmenyi T.P."/>
            <person name="de Souza W."/>
            <person name="Schenkman S."/>
            <person name="de Vasconcelos A.T."/>
        </authorList>
    </citation>
    <scope>NUCLEOTIDE SEQUENCE [LARGE SCALE GENOMIC DNA]</scope>
</reference>
<dbReference type="OrthoDB" id="10259713at2759"/>
<evidence type="ECO:0000256" key="5">
    <source>
        <dbReference type="ARBA" id="ARBA00044506"/>
    </source>
</evidence>
<evidence type="ECO:0000256" key="6">
    <source>
        <dbReference type="ARBA" id="ARBA00044798"/>
    </source>
</evidence>
<keyword evidence="4" id="KW-0966">Cell projection</keyword>
<feature type="domain" description="CCDC113/CCDC96 coiled-coil" evidence="9">
    <location>
        <begin position="272"/>
        <end position="444"/>
    </location>
</feature>
<name>S9UJ33_9TRYP</name>
<feature type="coiled-coil region" evidence="7">
    <location>
        <begin position="53"/>
        <end position="87"/>
    </location>
</feature>
<dbReference type="Pfam" id="PF13870">
    <property type="entry name" value="CCDC113_CCDC96_CC"/>
    <property type="match status" value="1"/>
</dbReference>
<evidence type="ECO:0000313" key="11">
    <source>
        <dbReference type="Proteomes" id="UP000015354"/>
    </source>
</evidence>
<sequence>MSNTNAASNTNNAGGGVDSTAIAANCVLLAEMYTSSYPSADELLLLDLEHFDEAEVAEMMEELKNEVRCLKEETNMFNVNVQELKRQQQQQQGNSKGILAGAIVVPQSGEMPTGTDDLSRADASSAGGSTWMPPGGVEGANNSSSNNMHASSSVHRRGQSYRRKSLSEEDVYVHLSDKIAMLNQQSQLLLQQESQRVRKEDEYKSTLLATVEEANKRMRELRLEVQQFLREVVNDEEEDDGGAAAATDPTEPHGFRVSAEELQRYMERRYKTQENYYDKLLTQTTMEEKRIATIQQHVRQRQAAGSSFQPVDFDQLHIENEQLAERMEKKNNELAALKNISTRTVQTLNTLTNDLNMLTTEQTRLRKDNKSRQEYLHKCQEEIVVVEQEATRTEKRFHAIKAQQEAMEVPKVEEYIAQKAELFELEKAVKNWTRKVDIAGGQVKVLQQQTRQLTKEQNAALDYAAQRKKKPARAAATAPSRPKPKSKDINNNSTVVGSTKSLLDRKRQGSPPPQ</sequence>
<dbReference type="Proteomes" id="UP000015354">
    <property type="component" value="Unassembled WGS sequence"/>
</dbReference>
<evidence type="ECO:0000256" key="1">
    <source>
        <dbReference type="ARBA" id="ARBA00004138"/>
    </source>
</evidence>
<feature type="compositionally biased region" description="Basic residues" evidence="8">
    <location>
        <begin position="154"/>
        <end position="163"/>
    </location>
</feature>